<accession>A0A251SAN1</accession>
<keyword evidence="1" id="KW-1133">Transmembrane helix</keyword>
<evidence type="ECO:0000313" key="3">
    <source>
        <dbReference type="Proteomes" id="UP000215914"/>
    </source>
</evidence>
<dbReference type="AlphaFoldDB" id="A0A251SAN1"/>
<proteinExistence type="predicted"/>
<protein>
    <submittedName>
        <fullName evidence="2">Uncharacterized protein</fullName>
    </submittedName>
</protein>
<dbReference type="Proteomes" id="UP000215914">
    <property type="component" value="Chromosome 15"/>
</dbReference>
<keyword evidence="1" id="KW-0472">Membrane</keyword>
<name>A0A251SAN1_HELAN</name>
<keyword evidence="3" id="KW-1185">Reference proteome</keyword>
<organism evidence="2 3">
    <name type="scientific">Helianthus annuus</name>
    <name type="common">Common sunflower</name>
    <dbReference type="NCBI Taxonomy" id="4232"/>
    <lineage>
        <taxon>Eukaryota</taxon>
        <taxon>Viridiplantae</taxon>
        <taxon>Streptophyta</taxon>
        <taxon>Embryophyta</taxon>
        <taxon>Tracheophyta</taxon>
        <taxon>Spermatophyta</taxon>
        <taxon>Magnoliopsida</taxon>
        <taxon>eudicotyledons</taxon>
        <taxon>Gunneridae</taxon>
        <taxon>Pentapetalae</taxon>
        <taxon>asterids</taxon>
        <taxon>campanulids</taxon>
        <taxon>Asterales</taxon>
        <taxon>Asteraceae</taxon>
        <taxon>Asteroideae</taxon>
        <taxon>Heliantheae alliance</taxon>
        <taxon>Heliantheae</taxon>
        <taxon>Helianthus</taxon>
    </lineage>
</organism>
<evidence type="ECO:0000313" key="2">
    <source>
        <dbReference type="EMBL" id="OTF95602.1"/>
    </source>
</evidence>
<gene>
    <name evidence="2" type="ORF">HannXRQ_Chr15g0484921</name>
</gene>
<keyword evidence="1" id="KW-0812">Transmembrane</keyword>
<feature type="transmembrane region" description="Helical" evidence="1">
    <location>
        <begin position="6"/>
        <end position="27"/>
    </location>
</feature>
<evidence type="ECO:0000256" key="1">
    <source>
        <dbReference type="SAM" id="Phobius"/>
    </source>
</evidence>
<dbReference type="EMBL" id="CM007904">
    <property type="protein sequence ID" value="OTF95602.1"/>
    <property type="molecule type" value="Genomic_DNA"/>
</dbReference>
<dbReference type="InParanoid" id="A0A251SAN1"/>
<feature type="transmembrane region" description="Helical" evidence="1">
    <location>
        <begin position="48"/>
        <end position="71"/>
    </location>
</feature>
<reference evidence="3" key="1">
    <citation type="journal article" date="2017" name="Nature">
        <title>The sunflower genome provides insights into oil metabolism, flowering and Asterid evolution.</title>
        <authorList>
            <person name="Badouin H."/>
            <person name="Gouzy J."/>
            <person name="Grassa C.J."/>
            <person name="Murat F."/>
            <person name="Staton S.E."/>
            <person name="Cottret L."/>
            <person name="Lelandais-Briere C."/>
            <person name="Owens G.L."/>
            <person name="Carrere S."/>
            <person name="Mayjonade B."/>
            <person name="Legrand L."/>
            <person name="Gill N."/>
            <person name="Kane N.C."/>
            <person name="Bowers J.E."/>
            <person name="Hubner S."/>
            <person name="Bellec A."/>
            <person name="Berard A."/>
            <person name="Berges H."/>
            <person name="Blanchet N."/>
            <person name="Boniface M.C."/>
            <person name="Brunel D."/>
            <person name="Catrice O."/>
            <person name="Chaidir N."/>
            <person name="Claudel C."/>
            <person name="Donnadieu C."/>
            <person name="Faraut T."/>
            <person name="Fievet G."/>
            <person name="Helmstetter N."/>
            <person name="King M."/>
            <person name="Knapp S.J."/>
            <person name="Lai Z."/>
            <person name="Le Paslier M.C."/>
            <person name="Lippi Y."/>
            <person name="Lorenzon L."/>
            <person name="Mandel J.R."/>
            <person name="Marage G."/>
            <person name="Marchand G."/>
            <person name="Marquand E."/>
            <person name="Bret-Mestries E."/>
            <person name="Morien E."/>
            <person name="Nambeesan S."/>
            <person name="Nguyen T."/>
            <person name="Pegot-Espagnet P."/>
            <person name="Pouilly N."/>
            <person name="Raftis F."/>
            <person name="Sallet E."/>
            <person name="Schiex T."/>
            <person name="Thomas J."/>
            <person name="Vandecasteele C."/>
            <person name="Vares D."/>
            <person name="Vear F."/>
            <person name="Vautrin S."/>
            <person name="Crespi M."/>
            <person name="Mangin B."/>
            <person name="Burke J.M."/>
            <person name="Salse J."/>
            <person name="Munos S."/>
            <person name="Vincourt P."/>
            <person name="Rieseberg L.H."/>
            <person name="Langlade N.B."/>
        </authorList>
    </citation>
    <scope>NUCLEOTIDE SEQUENCE [LARGE SCALE GENOMIC DNA]</scope>
    <source>
        <strain evidence="3">cv. SF193</strain>
    </source>
</reference>
<sequence>MYSSPEIAGLEILGGLLLLGISMQMRLRRQWTSLTSRKLGRQYLLNNYLILFDPPVDPFQLLVIFIITLYLKLSAGTTRTRLAVS</sequence>